<protein>
    <submittedName>
        <fullName evidence="6">GlxA family transcriptional regulator</fullName>
    </submittedName>
</protein>
<dbReference type="InterPro" id="IPR002818">
    <property type="entry name" value="DJ-1/PfpI"/>
</dbReference>
<dbReference type="InterPro" id="IPR009057">
    <property type="entry name" value="Homeodomain-like_sf"/>
</dbReference>
<name>A0A5B2VA22_9HYPH</name>
<reference evidence="6 7" key="1">
    <citation type="submission" date="2019-09" db="EMBL/GenBank/DDBJ databases">
        <title>Salinarimonas rosea gen. nov., sp. nov., a new member of the a-2 subgroup of the Proteobacteria.</title>
        <authorList>
            <person name="Liu J."/>
        </authorList>
    </citation>
    <scope>NUCLEOTIDE SEQUENCE [LARGE SCALE GENOMIC DNA]</scope>
    <source>
        <strain evidence="6 7">BN140002</strain>
    </source>
</reference>
<sequence>MLPKKILFLAVAPAQLLDVAGPIEVFAQANRLRTMEAVEAGRGASGDGPYEIDLHILGSPEEPNTSAGLRLASSVTRDELEAGFPVDTLVVAGGEGARRDVGGSPASPLIRELAEGARRVVGICTGAFLLAEAGLLGGRRVSTHWRWCAELARRYPDLRVDPEPIYIRDGAVWTSAGIAAGIDLALGLVEDDHGHPLALAIARELVMFLRRPGGQRQFSTLLSAQTSTSARLTDVLAWVADNLSEPISVERLAERVHLSPRQFARSFRAETGQTPGRAVEAIRVEAARRLLERGTEALSVVTASCGFGTEETLRRAFLRHVGVPPAQYRDRFHGDRRRRSTNDLRGDHP</sequence>
<dbReference type="SUPFAM" id="SSF46689">
    <property type="entry name" value="Homeodomain-like"/>
    <property type="match status" value="2"/>
</dbReference>
<dbReference type="InterPro" id="IPR052158">
    <property type="entry name" value="INH-QAR"/>
</dbReference>
<dbReference type="InterPro" id="IPR029062">
    <property type="entry name" value="Class_I_gatase-like"/>
</dbReference>
<feature type="region of interest" description="Disordered" evidence="4">
    <location>
        <begin position="328"/>
        <end position="349"/>
    </location>
</feature>
<dbReference type="CDD" id="cd03137">
    <property type="entry name" value="GATase1_AraC_1"/>
    <property type="match status" value="1"/>
</dbReference>
<keyword evidence="7" id="KW-1185">Reference proteome</keyword>
<proteinExistence type="predicted"/>
<evidence type="ECO:0000259" key="5">
    <source>
        <dbReference type="PROSITE" id="PS01124"/>
    </source>
</evidence>
<evidence type="ECO:0000313" key="6">
    <source>
        <dbReference type="EMBL" id="KAA2235656.1"/>
    </source>
</evidence>
<gene>
    <name evidence="6" type="ORF">F0L46_19395</name>
</gene>
<dbReference type="SMART" id="SM00342">
    <property type="entry name" value="HTH_ARAC"/>
    <property type="match status" value="1"/>
</dbReference>
<evidence type="ECO:0000256" key="4">
    <source>
        <dbReference type="SAM" id="MobiDB-lite"/>
    </source>
</evidence>
<dbReference type="EMBL" id="VUOA01000034">
    <property type="protein sequence ID" value="KAA2235656.1"/>
    <property type="molecule type" value="Genomic_DNA"/>
</dbReference>
<keyword evidence="1" id="KW-0805">Transcription regulation</keyword>
<dbReference type="GO" id="GO:0043565">
    <property type="term" value="F:sequence-specific DNA binding"/>
    <property type="evidence" value="ECO:0007669"/>
    <property type="project" value="InterPro"/>
</dbReference>
<organism evidence="6 7">
    <name type="scientific">Salinarimonas soli</name>
    <dbReference type="NCBI Taxonomy" id="1638099"/>
    <lineage>
        <taxon>Bacteria</taxon>
        <taxon>Pseudomonadati</taxon>
        <taxon>Pseudomonadota</taxon>
        <taxon>Alphaproteobacteria</taxon>
        <taxon>Hyphomicrobiales</taxon>
        <taxon>Salinarimonadaceae</taxon>
        <taxon>Salinarimonas</taxon>
    </lineage>
</organism>
<dbReference type="Pfam" id="PF01965">
    <property type="entry name" value="DJ-1_PfpI"/>
    <property type="match status" value="1"/>
</dbReference>
<evidence type="ECO:0000313" key="7">
    <source>
        <dbReference type="Proteomes" id="UP000323142"/>
    </source>
</evidence>
<dbReference type="InterPro" id="IPR018062">
    <property type="entry name" value="HTH_AraC-typ_CS"/>
</dbReference>
<keyword evidence="3" id="KW-0804">Transcription</keyword>
<evidence type="ECO:0000256" key="1">
    <source>
        <dbReference type="ARBA" id="ARBA00023015"/>
    </source>
</evidence>
<dbReference type="OrthoDB" id="9793422at2"/>
<evidence type="ECO:0000256" key="3">
    <source>
        <dbReference type="ARBA" id="ARBA00023163"/>
    </source>
</evidence>
<dbReference type="PANTHER" id="PTHR43130:SF3">
    <property type="entry name" value="HTH-TYPE TRANSCRIPTIONAL REGULATOR RV1931C"/>
    <property type="match status" value="1"/>
</dbReference>
<accession>A0A5B2VA22</accession>
<dbReference type="Proteomes" id="UP000323142">
    <property type="component" value="Unassembled WGS sequence"/>
</dbReference>
<dbReference type="Gene3D" id="1.10.10.60">
    <property type="entry name" value="Homeodomain-like"/>
    <property type="match status" value="1"/>
</dbReference>
<dbReference type="PROSITE" id="PS00041">
    <property type="entry name" value="HTH_ARAC_FAMILY_1"/>
    <property type="match status" value="1"/>
</dbReference>
<dbReference type="SUPFAM" id="SSF52317">
    <property type="entry name" value="Class I glutamine amidotransferase-like"/>
    <property type="match status" value="1"/>
</dbReference>
<dbReference type="InterPro" id="IPR018060">
    <property type="entry name" value="HTH_AraC"/>
</dbReference>
<feature type="compositionally biased region" description="Basic and acidic residues" evidence="4">
    <location>
        <begin position="340"/>
        <end position="349"/>
    </location>
</feature>
<dbReference type="PANTHER" id="PTHR43130">
    <property type="entry name" value="ARAC-FAMILY TRANSCRIPTIONAL REGULATOR"/>
    <property type="match status" value="1"/>
</dbReference>
<evidence type="ECO:0000256" key="2">
    <source>
        <dbReference type="ARBA" id="ARBA00023125"/>
    </source>
</evidence>
<dbReference type="PROSITE" id="PS01124">
    <property type="entry name" value="HTH_ARAC_FAMILY_2"/>
    <property type="match status" value="1"/>
</dbReference>
<dbReference type="GO" id="GO:0003700">
    <property type="term" value="F:DNA-binding transcription factor activity"/>
    <property type="evidence" value="ECO:0007669"/>
    <property type="project" value="InterPro"/>
</dbReference>
<dbReference type="AlphaFoldDB" id="A0A5B2VA22"/>
<dbReference type="Gene3D" id="3.40.50.880">
    <property type="match status" value="1"/>
</dbReference>
<dbReference type="Pfam" id="PF12833">
    <property type="entry name" value="HTH_18"/>
    <property type="match status" value="1"/>
</dbReference>
<comment type="caution">
    <text evidence="6">The sequence shown here is derived from an EMBL/GenBank/DDBJ whole genome shotgun (WGS) entry which is preliminary data.</text>
</comment>
<feature type="domain" description="HTH araC/xylS-type" evidence="5">
    <location>
        <begin position="233"/>
        <end position="331"/>
    </location>
</feature>
<reference evidence="6 7" key="2">
    <citation type="submission" date="2019-09" db="EMBL/GenBank/DDBJ databases">
        <authorList>
            <person name="Jin C."/>
        </authorList>
    </citation>
    <scope>NUCLEOTIDE SEQUENCE [LARGE SCALE GENOMIC DNA]</scope>
    <source>
        <strain evidence="6 7">BN140002</strain>
    </source>
</reference>
<keyword evidence="2" id="KW-0238">DNA-binding</keyword>
<dbReference type="RefSeq" id="WP_149820597.1">
    <property type="nucleotide sequence ID" value="NZ_VUOA01000034.1"/>
</dbReference>